<gene>
    <name evidence="2" type="ORF">E2C01_073222</name>
</gene>
<feature type="region of interest" description="Disordered" evidence="1">
    <location>
        <begin position="1"/>
        <end position="27"/>
    </location>
</feature>
<evidence type="ECO:0000256" key="1">
    <source>
        <dbReference type="SAM" id="MobiDB-lite"/>
    </source>
</evidence>
<dbReference type="Proteomes" id="UP000324222">
    <property type="component" value="Unassembled WGS sequence"/>
</dbReference>
<protein>
    <submittedName>
        <fullName evidence="2">Uncharacterized protein</fullName>
    </submittedName>
</protein>
<evidence type="ECO:0000313" key="2">
    <source>
        <dbReference type="EMBL" id="MPC78725.1"/>
    </source>
</evidence>
<organism evidence="2 3">
    <name type="scientific">Portunus trituberculatus</name>
    <name type="common">Swimming crab</name>
    <name type="synonym">Neptunus trituberculatus</name>
    <dbReference type="NCBI Taxonomy" id="210409"/>
    <lineage>
        <taxon>Eukaryota</taxon>
        <taxon>Metazoa</taxon>
        <taxon>Ecdysozoa</taxon>
        <taxon>Arthropoda</taxon>
        <taxon>Crustacea</taxon>
        <taxon>Multicrustacea</taxon>
        <taxon>Malacostraca</taxon>
        <taxon>Eumalacostraca</taxon>
        <taxon>Eucarida</taxon>
        <taxon>Decapoda</taxon>
        <taxon>Pleocyemata</taxon>
        <taxon>Brachyura</taxon>
        <taxon>Eubrachyura</taxon>
        <taxon>Portunoidea</taxon>
        <taxon>Portunidae</taxon>
        <taxon>Portuninae</taxon>
        <taxon>Portunus</taxon>
    </lineage>
</organism>
<accession>A0A5B7I9A3</accession>
<evidence type="ECO:0000313" key="3">
    <source>
        <dbReference type="Proteomes" id="UP000324222"/>
    </source>
</evidence>
<sequence>MTGQKSHTKTKVLHIQGRNRATSRRSLSKRPHTCSTCLCCEQEAVQQELQEGGGVGRMDGCMGYWSSAALSLNNNEGIGKKSDRFLTFFLCDVCSSDPSAT</sequence>
<dbReference type="AlphaFoldDB" id="A0A5B7I9A3"/>
<reference evidence="2 3" key="1">
    <citation type="submission" date="2019-05" db="EMBL/GenBank/DDBJ databases">
        <title>Another draft genome of Portunus trituberculatus and its Hox gene families provides insights of decapod evolution.</title>
        <authorList>
            <person name="Jeong J.-H."/>
            <person name="Song I."/>
            <person name="Kim S."/>
            <person name="Choi T."/>
            <person name="Kim D."/>
            <person name="Ryu S."/>
            <person name="Kim W."/>
        </authorList>
    </citation>
    <scope>NUCLEOTIDE SEQUENCE [LARGE SCALE GENOMIC DNA]</scope>
    <source>
        <tissue evidence="2">Muscle</tissue>
    </source>
</reference>
<name>A0A5B7I9A3_PORTR</name>
<keyword evidence="3" id="KW-1185">Reference proteome</keyword>
<dbReference type="EMBL" id="VSRR010049190">
    <property type="protein sequence ID" value="MPC78725.1"/>
    <property type="molecule type" value="Genomic_DNA"/>
</dbReference>
<comment type="caution">
    <text evidence="2">The sequence shown here is derived from an EMBL/GenBank/DDBJ whole genome shotgun (WGS) entry which is preliminary data.</text>
</comment>
<feature type="compositionally biased region" description="Basic residues" evidence="1">
    <location>
        <begin position="1"/>
        <end position="12"/>
    </location>
</feature>
<proteinExistence type="predicted"/>